<keyword evidence="7 9" id="KW-0805">Transcription regulation</keyword>
<evidence type="ECO:0000256" key="10">
    <source>
        <dbReference type="PROSITE-ProRule" id="PRU00469"/>
    </source>
</evidence>
<dbReference type="PRINTS" id="PR00685">
    <property type="entry name" value="TIFACTORIIB"/>
</dbReference>
<feature type="repeat" description="2" evidence="9">
    <location>
        <begin position="236"/>
        <end position="317"/>
    </location>
</feature>
<sequence length="326" mass="36296">MKLTHTKLTTEDDRTDEQTQAPASQSIASCPECGGRIVSDDEHGEKACEECGLILNADTIDHGPEWRAFNATEQDAKSRVGTPTTPLMHDNGLSTTIGWQNKDASGQIVGEEKRAKLERLRQWDERFRTKNARERNLKQAFGEIRRMASALGLPQPVRETAAIIYRRAVENDLLPGRSIEAMSTASLYAAARQHQVPRTLEECATVSRVEQLPIQRAYWYLSRELGLEIKPTDPIQYVSQFGSALEVSDDVLRKARELLTVAKDQNAHSGRKPAGLAAGALYAASRLTDEKATQQTVSEITDISRMTIRARYQELLEIYGAEDNTA</sequence>
<evidence type="ECO:0000259" key="12">
    <source>
        <dbReference type="PROSITE" id="PS51134"/>
    </source>
</evidence>
<dbReference type="EMBL" id="JBHSXQ010000007">
    <property type="protein sequence ID" value="MFC6907090.1"/>
    <property type="molecule type" value="Genomic_DNA"/>
</dbReference>
<evidence type="ECO:0000256" key="4">
    <source>
        <dbReference type="ARBA" id="ARBA00022737"/>
    </source>
</evidence>
<comment type="function">
    <text evidence="9">Stabilizes TBP binding to an archaeal box-A promoter. Also responsible for recruiting RNA polymerase II to the pre-initiation complex (DNA-TBP-TFIIB).</text>
</comment>
<evidence type="ECO:0000256" key="7">
    <source>
        <dbReference type="ARBA" id="ARBA00023015"/>
    </source>
</evidence>
<proteinExistence type="inferred from homology"/>
<dbReference type="AlphaFoldDB" id="A0ABD5VAE4"/>
<dbReference type="FunFam" id="1.10.472.170:FF:000001">
    <property type="entry name" value="Transcription initiation factor IIB"/>
    <property type="match status" value="1"/>
</dbReference>
<dbReference type="Pfam" id="PF00382">
    <property type="entry name" value="TFIIB"/>
    <property type="match status" value="2"/>
</dbReference>
<dbReference type="PANTHER" id="PTHR11618:SF13">
    <property type="entry name" value="TRANSCRIPTION INITIATION FACTOR IIB"/>
    <property type="match status" value="1"/>
</dbReference>
<reference evidence="13 14" key="1">
    <citation type="journal article" date="2019" name="Int. J. Syst. Evol. Microbiol.">
        <title>The Global Catalogue of Microorganisms (GCM) 10K type strain sequencing project: providing services to taxonomists for standard genome sequencing and annotation.</title>
        <authorList>
            <consortium name="The Broad Institute Genomics Platform"/>
            <consortium name="The Broad Institute Genome Sequencing Center for Infectious Disease"/>
            <person name="Wu L."/>
            <person name="Ma J."/>
        </authorList>
    </citation>
    <scope>NUCLEOTIDE SEQUENCE [LARGE SCALE GENOMIC DNA]</scope>
    <source>
        <strain evidence="13 14">CGMCC 1.3240</strain>
    </source>
</reference>
<dbReference type="RefSeq" id="WP_340605797.1">
    <property type="nucleotide sequence ID" value="NZ_JBBMXV010000007.1"/>
</dbReference>
<dbReference type="SMART" id="SM00385">
    <property type="entry name" value="CYCLIN"/>
    <property type="match status" value="2"/>
</dbReference>
<dbReference type="SUPFAM" id="SSF47954">
    <property type="entry name" value="Cyclin-like"/>
    <property type="match status" value="2"/>
</dbReference>
<evidence type="ECO:0000256" key="3">
    <source>
        <dbReference type="ARBA" id="ARBA00022723"/>
    </source>
</evidence>
<dbReference type="InterPro" id="IPR023486">
    <property type="entry name" value="TFIIB_CS"/>
</dbReference>
<dbReference type="InterPro" id="IPR013137">
    <property type="entry name" value="Znf_TFIIB"/>
</dbReference>
<dbReference type="InterPro" id="IPR013150">
    <property type="entry name" value="TFIIB_cyclin"/>
</dbReference>
<comment type="similarity">
    <text evidence="1 9">Belongs to the TFIIB family.</text>
</comment>
<keyword evidence="5 10" id="KW-0863">Zinc-finger</keyword>
<dbReference type="PROSITE" id="PS51257">
    <property type="entry name" value="PROKAR_LIPOPROTEIN"/>
    <property type="match status" value="1"/>
</dbReference>
<keyword evidence="8 9" id="KW-0804">Transcription</keyword>
<dbReference type="PROSITE" id="PS00782">
    <property type="entry name" value="TFIIB"/>
    <property type="match status" value="1"/>
</dbReference>
<keyword evidence="6 9" id="KW-0862">Zinc</keyword>
<protein>
    <recommendedName>
        <fullName evidence="2 9">Transcription initiation factor IIB</fullName>
        <shortName evidence="9">TFIIB</shortName>
    </recommendedName>
</protein>
<dbReference type="SUPFAM" id="SSF57783">
    <property type="entry name" value="Zinc beta-ribbon"/>
    <property type="match status" value="1"/>
</dbReference>
<dbReference type="InterPro" id="IPR036915">
    <property type="entry name" value="Cyclin-like_sf"/>
</dbReference>
<dbReference type="Gene3D" id="1.10.472.170">
    <property type="match status" value="1"/>
</dbReference>
<evidence type="ECO:0000313" key="13">
    <source>
        <dbReference type="EMBL" id="MFC6907090.1"/>
    </source>
</evidence>
<dbReference type="InterPro" id="IPR023484">
    <property type="entry name" value="TFIIB_arc"/>
</dbReference>
<dbReference type="GO" id="GO:0008270">
    <property type="term" value="F:zinc ion binding"/>
    <property type="evidence" value="ECO:0007669"/>
    <property type="project" value="UniProtKB-UniRule"/>
</dbReference>
<dbReference type="PANTHER" id="PTHR11618">
    <property type="entry name" value="TRANSCRIPTION INITIATION FACTOR IIB-RELATED"/>
    <property type="match status" value="1"/>
</dbReference>
<accession>A0ABD5VAE4</accession>
<feature type="binding site" evidence="9">
    <location>
        <position position="33"/>
    </location>
    <ligand>
        <name>Zn(2+)</name>
        <dbReference type="ChEBI" id="CHEBI:29105"/>
    </ligand>
</feature>
<evidence type="ECO:0000256" key="8">
    <source>
        <dbReference type="ARBA" id="ARBA00023163"/>
    </source>
</evidence>
<feature type="region of interest" description="Disordered" evidence="11">
    <location>
        <begin position="1"/>
        <end position="28"/>
    </location>
</feature>
<dbReference type="Gene3D" id="1.10.472.10">
    <property type="entry name" value="Cyclin-like"/>
    <property type="match status" value="1"/>
</dbReference>
<dbReference type="InterPro" id="IPR013763">
    <property type="entry name" value="Cyclin-like_dom"/>
</dbReference>
<dbReference type="Pfam" id="PF08271">
    <property type="entry name" value="Zn_Ribbon_TF"/>
    <property type="match status" value="1"/>
</dbReference>
<dbReference type="GO" id="GO:0003700">
    <property type="term" value="F:DNA-binding transcription factor activity"/>
    <property type="evidence" value="ECO:0007669"/>
    <property type="project" value="UniProtKB-UniRule"/>
</dbReference>
<keyword evidence="14" id="KW-1185">Reference proteome</keyword>
<feature type="binding site" evidence="9">
    <location>
        <position position="30"/>
    </location>
    <ligand>
        <name>Zn(2+)</name>
        <dbReference type="ChEBI" id="CHEBI:29105"/>
    </ligand>
</feature>
<dbReference type="PROSITE" id="PS51134">
    <property type="entry name" value="ZF_TFIIB"/>
    <property type="match status" value="1"/>
</dbReference>
<name>A0ABD5VAE4_9EURY</name>
<dbReference type="Proteomes" id="UP001596312">
    <property type="component" value="Unassembled WGS sequence"/>
</dbReference>
<feature type="repeat" description="1" evidence="9">
    <location>
        <begin position="142"/>
        <end position="225"/>
    </location>
</feature>
<evidence type="ECO:0000256" key="9">
    <source>
        <dbReference type="HAMAP-Rule" id="MF_00383"/>
    </source>
</evidence>
<dbReference type="InterPro" id="IPR000812">
    <property type="entry name" value="TFIIB"/>
</dbReference>
<organism evidence="13 14">
    <name type="scientific">Halalkalicoccus tibetensis</name>
    <dbReference type="NCBI Taxonomy" id="175632"/>
    <lineage>
        <taxon>Archaea</taxon>
        <taxon>Methanobacteriati</taxon>
        <taxon>Methanobacteriota</taxon>
        <taxon>Stenosarchaea group</taxon>
        <taxon>Halobacteria</taxon>
        <taxon>Halobacteriales</taxon>
        <taxon>Halococcaceae</taxon>
        <taxon>Halalkalicoccus</taxon>
    </lineage>
</organism>
<evidence type="ECO:0000313" key="14">
    <source>
        <dbReference type="Proteomes" id="UP001596312"/>
    </source>
</evidence>
<feature type="binding site" evidence="9">
    <location>
        <position position="48"/>
    </location>
    <ligand>
        <name>Zn(2+)</name>
        <dbReference type="ChEBI" id="CHEBI:29105"/>
    </ligand>
</feature>
<dbReference type="GO" id="GO:0006352">
    <property type="term" value="P:DNA-templated transcription initiation"/>
    <property type="evidence" value="ECO:0007669"/>
    <property type="project" value="UniProtKB-UniRule"/>
</dbReference>
<evidence type="ECO:0000256" key="6">
    <source>
        <dbReference type="ARBA" id="ARBA00022833"/>
    </source>
</evidence>
<feature type="binding site" evidence="9">
    <location>
        <position position="51"/>
    </location>
    <ligand>
        <name>Zn(2+)</name>
        <dbReference type="ChEBI" id="CHEBI:29105"/>
    </ligand>
</feature>
<evidence type="ECO:0000256" key="1">
    <source>
        <dbReference type="ARBA" id="ARBA00010857"/>
    </source>
</evidence>
<keyword evidence="4 9" id="KW-0677">Repeat</keyword>
<evidence type="ECO:0000256" key="2">
    <source>
        <dbReference type="ARBA" id="ARBA00013932"/>
    </source>
</evidence>
<keyword evidence="3 9" id="KW-0479">Metal-binding</keyword>
<comment type="caution">
    <text evidence="13">The sequence shown here is derived from an EMBL/GenBank/DDBJ whole genome shotgun (WGS) entry which is preliminary data.</text>
</comment>
<feature type="domain" description="TFIIB-type" evidence="12">
    <location>
        <begin position="26"/>
        <end position="56"/>
    </location>
</feature>
<evidence type="ECO:0000256" key="11">
    <source>
        <dbReference type="SAM" id="MobiDB-lite"/>
    </source>
</evidence>
<gene>
    <name evidence="9" type="primary">tfb</name>
    <name evidence="13" type="ORF">ACFQGH_18050</name>
</gene>
<dbReference type="HAMAP" id="MF_00383">
    <property type="entry name" value="TF2B_arch"/>
    <property type="match status" value="1"/>
</dbReference>
<evidence type="ECO:0000256" key="5">
    <source>
        <dbReference type="ARBA" id="ARBA00022771"/>
    </source>
</evidence>